<dbReference type="Gene3D" id="1.10.8.10">
    <property type="entry name" value="DNA helicase RuvA subunit, C-terminal domain"/>
    <property type="match status" value="1"/>
</dbReference>
<dbReference type="PROSITE" id="PS51229">
    <property type="entry name" value="DCUN1"/>
    <property type="match status" value="1"/>
</dbReference>
<evidence type="ECO:0000313" key="4">
    <source>
        <dbReference type="EMBL" id="KAG2494561.1"/>
    </source>
</evidence>
<dbReference type="Gene3D" id="1.10.238.200">
    <property type="entry name" value="Cullin, PONY binding domain"/>
    <property type="match status" value="1"/>
</dbReference>
<dbReference type="Gene3D" id="1.10.238.10">
    <property type="entry name" value="EF-hand"/>
    <property type="match status" value="1"/>
</dbReference>
<keyword evidence="1" id="KW-0833">Ubl conjugation pathway</keyword>
<dbReference type="EMBL" id="JAEHOE010000030">
    <property type="protein sequence ID" value="KAG2494561.1"/>
    <property type="molecule type" value="Genomic_DNA"/>
</dbReference>
<proteinExistence type="predicted"/>
<organism evidence="4 5">
    <name type="scientific">Edaphochlamys debaryana</name>
    <dbReference type="NCBI Taxonomy" id="47281"/>
    <lineage>
        <taxon>Eukaryota</taxon>
        <taxon>Viridiplantae</taxon>
        <taxon>Chlorophyta</taxon>
        <taxon>core chlorophytes</taxon>
        <taxon>Chlorophyceae</taxon>
        <taxon>CS clade</taxon>
        <taxon>Chlamydomonadales</taxon>
        <taxon>Chlamydomonadales incertae sedis</taxon>
        <taxon>Edaphochlamys</taxon>
    </lineage>
</organism>
<comment type="caution">
    <text evidence="4">The sequence shown here is derived from an EMBL/GenBank/DDBJ whole genome shotgun (WGS) entry which is preliminary data.</text>
</comment>
<accession>A0A836BZ97</accession>
<dbReference type="PANTHER" id="PTHR12281">
    <property type="entry name" value="RP42 RELATED"/>
    <property type="match status" value="1"/>
</dbReference>
<dbReference type="GO" id="GO:0000151">
    <property type="term" value="C:ubiquitin ligase complex"/>
    <property type="evidence" value="ECO:0007669"/>
    <property type="project" value="TreeGrafter"/>
</dbReference>
<dbReference type="GO" id="GO:0045116">
    <property type="term" value="P:protein neddylation"/>
    <property type="evidence" value="ECO:0007669"/>
    <property type="project" value="TreeGrafter"/>
</dbReference>
<dbReference type="GO" id="GO:0097602">
    <property type="term" value="F:cullin family protein binding"/>
    <property type="evidence" value="ECO:0007669"/>
    <property type="project" value="TreeGrafter"/>
</dbReference>
<evidence type="ECO:0000256" key="2">
    <source>
        <dbReference type="RuleBase" id="RU410713"/>
    </source>
</evidence>
<dbReference type="Pfam" id="PF14555">
    <property type="entry name" value="UBA_4"/>
    <property type="match status" value="1"/>
</dbReference>
<name>A0A836BZ97_9CHLO</name>
<dbReference type="InterPro" id="IPR014764">
    <property type="entry name" value="DCN-prot"/>
</dbReference>
<sequence>MEYLSSAMNRLTKPQKDKITQFRSITGSSEKVATECLKSSGWGVEQAIDMFYTSGLAAQATTTGGLDLRGVESMYQRYKEPGDDKISVDGITRFCEDLEVDPTDIVVLVVSYYMNAAVMCEYSKDEFTSGMVRLGCDAIDKLKRRLPELRAELKQDAKFREVYAYAYNFSREKGQKCVQLDTAVGMWQLLFSVPEQRWPLIDDWCEFLTKHHNRAISKDTWQQLYDFIKSVKPDFSNFDENSAWPYLLDEFVEHMKAKREGR</sequence>
<reference evidence="4" key="1">
    <citation type="journal article" date="2020" name="bioRxiv">
        <title>Comparative genomics of Chlamydomonas.</title>
        <authorList>
            <person name="Craig R.J."/>
            <person name="Hasan A.R."/>
            <person name="Ness R.W."/>
            <person name="Keightley P.D."/>
        </authorList>
    </citation>
    <scope>NUCLEOTIDE SEQUENCE</scope>
    <source>
        <strain evidence="4">CCAP 11/70</strain>
    </source>
</reference>
<dbReference type="AlphaFoldDB" id="A0A836BZ97"/>
<dbReference type="SUPFAM" id="SSF46934">
    <property type="entry name" value="UBA-like"/>
    <property type="match status" value="1"/>
</dbReference>
<gene>
    <name evidence="4" type="ORF">HYH03_007327</name>
</gene>
<dbReference type="OrthoDB" id="286637at2759"/>
<comment type="function">
    <text evidence="2">Neddylation of cullins play an essential role in the regulation of SCF-type complexes activity.</text>
</comment>
<dbReference type="InterPro" id="IPR042460">
    <property type="entry name" value="DCN1-like_PONY"/>
</dbReference>
<dbReference type="InterPro" id="IPR009060">
    <property type="entry name" value="UBA-like_sf"/>
</dbReference>
<dbReference type="InterPro" id="IPR005176">
    <property type="entry name" value="PONY_dom"/>
</dbReference>
<dbReference type="Proteomes" id="UP000612055">
    <property type="component" value="Unassembled WGS sequence"/>
</dbReference>
<evidence type="ECO:0000259" key="3">
    <source>
        <dbReference type="PROSITE" id="PS51229"/>
    </source>
</evidence>
<dbReference type="FunFam" id="1.10.238.200:FF:000004">
    <property type="entry name" value="Defective in cullin neddylation protein"/>
    <property type="match status" value="1"/>
</dbReference>
<dbReference type="GO" id="GO:0031624">
    <property type="term" value="F:ubiquitin conjugating enzyme binding"/>
    <property type="evidence" value="ECO:0007669"/>
    <property type="project" value="TreeGrafter"/>
</dbReference>
<keyword evidence="5" id="KW-1185">Reference proteome</keyword>
<evidence type="ECO:0000313" key="5">
    <source>
        <dbReference type="Proteomes" id="UP000612055"/>
    </source>
</evidence>
<dbReference type="PANTHER" id="PTHR12281:SF2">
    <property type="entry name" value="DEFECTIVE IN CULLIN NEDDYLATION PROTEIN"/>
    <property type="match status" value="1"/>
</dbReference>
<dbReference type="GO" id="GO:0032182">
    <property type="term" value="F:ubiquitin-like protein binding"/>
    <property type="evidence" value="ECO:0007669"/>
    <property type="project" value="TreeGrafter"/>
</dbReference>
<dbReference type="FunFam" id="1.10.238.10:FF:000030">
    <property type="entry name" value="DCN1-like protein"/>
    <property type="match status" value="1"/>
</dbReference>
<evidence type="ECO:0000256" key="1">
    <source>
        <dbReference type="ARBA" id="ARBA00022786"/>
    </source>
</evidence>
<protein>
    <recommendedName>
        <fullName evidence="2">Defective in cullin neddylation protein</fullName>
    </recommendedName>
</protein>
<dbReference type="Pfam" id="PF03556">
    <property type="entry name" value="Cullin_binding"/>
    <property type="match status" value="1"/>
</dbReference>
<feature type="domain" description="DCUN1" evidence="3">
    <location>
        <begin position="66"/>
        <end position="256"/>
    </location>
</feature>